<sequence length="99" mass="10857">MLGKCLLSGINSSLCLRIYALHSTPWTTVVVTNLLICNPFLLSQICHLPLSSVTPPLFVCVSTAHLRVCASVLACLCAARFIPHPLIFLETRIPQRDNV</sequence>
<name>A0A068WQF9_ECHGR</name>
<reference evidence="3" key="3">
    <citation type="submission" date="2020-10" db="UniProtKB">
        <authorList>
            <consortium name="WormBaseParasite"/>
        </authorList>
    </citation>
    <scope>IDENTIFICATION</scope>
</reference>
<evidence type="ECO:0000313" key="2">
    <source>
        <dbReference type="Proteomes" id="UP000492820"/>
    </source>
</evidence>
<accession>A0A068WQF9</accession>
<evidence type="ECO:0000313" key="3">
    <source>
        <dbReference type="WBParaSite" id="EgrG_000063900"/>
    </source>
</evidence>
<reference evidence="1" key="2">
    <citation type="submission" date="2014-06" db="EMBL/GenBank/DDBJ databases">
        <authorList>
            <person name="Aslett M."/>
        </authorList>
    </citation>
    <scope>NUCLEOTIDE SEQUENCE</scope>
</reference>
<dbReference type="AlphaFoldDB" id="A0A068WQF9"/>
<gene>
    <name evidence="1" type="ORF">EgrG_000063900</name>
</gene>
<protein>
    <submittedName>
        <fullName evidence="3">Secreted protein</fullName>
    </submittedName>
</protein>
<reference evidence="1 2" key="1">
    <citation type="journal article" date="2013" name="Nature">
        <title>The genomes of four tapeworm species reveal adaptations to parasitism.</title>
        <authorList>
            <person name="Tsai I.J."/>
            <person name="Zarowiecki M."/>
            <person name="Holroyd N."/>
            <person name="Garciarrubio A."/>
            <person name="Sanchez-Flores A."/>
            <person name="Brooks K.L."/>
            <person name="Tracey A."/>
            <person name="Bobes R.J."/>
            <person name="Fragoso G."/>
            <person name="Sciutto E."/>
            <person name="Aslett M."/>
            <person name="Beasley H."/>
            <person name="Bennett H.M."/>
            <person name="Cai J."/>
            <person name="Camicia F."/>
            <person name="Clark R."/>
            <person name="Cucher M."/>
            <person name="De Silva N."/>
            <person name="Day T.A."/>
            <person name="Deplazes P."/>
            <person name="Estrada K."/>
            <person name="Fernandez C."/>
            <person name="Holland P.W."/>
            <person name="Hou J."/>
            <person name="Hu S."/>
            <person name="Huckvale T."/>
            <person name="Hung S.S."/>
            <person name="Kamenetzky L."/>
            <person name="Keane J.A."/>
            <person name="Kiss F."/>
            <person name="Koziol U."/>
            <person name="Lambert O."/>
            <person name="Liu K."/>
            <person name="Luo X."/>
            <person name="Luo Y."/>
            <person name="Macchiaroli N."/>
            <person name="Nichol S."/>
            <person name="Paps J."/>
            <person name="Parkinson J."/>
            <person name="Pouchkina-Stantcheva N."/>
            <person name="Riddiford N."/>
            <person name="Rosenzvit M."/>
            <person name="Salinas G."/>
            <person name="Wasmuth J.D."/>
            <person name="Zamanian M."/>
            <person name="Zheng Y."/>
            <person name="Cai X."/>
            <person name="Soberon X."/>
            <person name="Olson P.D."/>
            <person name="Laclette J.P."/>
            <person name="Brehm K."/>
            <person name="Berriman M."/>
            <person name="Garciarrubio A."/>
            <person name="Bobes R.J."/>
            <person name="Fragoso G."/>
            <person name="Sanchez-Flores A."/>
            <person name="Estrada K."/>
            <person name="Cevallos M.A."/>
            <person name="Morett E."/>
            <person name="Gonzalez V."/>
            <person name="Portillo T."/>
            <person name="Ochoa-Leyva A."/>
            <person name="Jose M.V."/>
            <person name="Sciutto E."/>
            <person name="Landa A."/>
            <person name="Jimenez L."/>
            <person name="Valdes V."/>
            <person name="Carrero J.C."/>
            <person name="Larralde C."/>
            <person name="Morales-Montor J."/>
            <person name="Limon-Lason J."/>
            <person name="Soberon X."/>
            <person name="Laclette J.P."/>
        </authorList>
    </citation>
    <scope>NUCLEOTIDE SEQUENCE [LARGE SCALE GENOMIC DNA]</scope>
</reference>
<proteinExistence type="predicted"/>
<dbReference type="Proteomes" id="UP000492820">
    <property type="component" value="Unassembled WGS sequence"/>
</dbReference>
<dbReference type="WBParaSite" id="EgrG_000063900">
    <property type="protein sequence ID" value="EgrG_000063900"/>
    <property type="gene ID" value="EgrG_000063900"/>
</dbReference>
<organism evidence="1">
    <name type="scientific">Echinococcus granulosus</name>
    <name type="common">Hydatid tapeworm</name>
    <dbReference type="NCBI Taxonomy" id="6210"/>
    <lineage>
        <taxon>Eukaryota</taxon>
        <taxon>Metazoa</taxon>
        <taxon>Spiralia</taxon>
        <taxon>Lophotrochozoa</taxon>
        <taxon>Platyhelminthes</taxon>
        <taxon>Cestoda</taxon>
        <taxon>Eucestoda</taxon>
        <taxon>Cyclophyllidea</taxon>
        <taxon>Taeniidae</taxon>
        <taxon>Echinococcus</taxon>
        <taxon>Echinococcus granulosus group</taxon>
    </lineage>
</organism>
<evidence type="ECO:0000313" key="1">
    <source>
        <dbReference type="EMBL" id="CDS22042.1"/>
    </source>
</evidence>
<dbReference type="EMBL" id="LK028585">
    <property type="protein sequence ID" value="CDS22042.1"/>
    <property type="molecule type" value="Genomic_DNA"/>
</dbReference>